<dbReference type="InterPro" id="IPR001258">
    <property type="entry name" value="NHL_repeat"/>
</dbReference>
<dbReference type="Gene3D" id="2.120.10.30">
    <property type="entry name" value="TolB, C-terminal domain"/>
    <property type="match status" value="3"/>
</dbReference>
<keyword evidence="3 5" id="KW-0863">Zinc-finger</keyword>
<keyword evidence="2" id="KW-0677">Repeat</keyword>
<proteinExistence type="predicted"/>
<dbReference type="CDD" id="cd16524">
    <property type="entry name" value="RING-HC_NHL-1-like"/>
    <property type="match status" value="1"/>
</dbReference>
<dbReference type="PANTHER" id="PTHR24104:SF47">
    <property type="entry name" value="E3 UBIQUITIN-PROTEIN LIGASE NHLRC1"/>
    <property type="match status" value="1"/>
</dbReference>
<dbReference type="OMA" id="MLNCQHT"/>
<keyword evidence="9" id="KW-1185">Reference proteome</keyword>
<dbReference type="InterPro" id="IPR003649">
    <property type="entry name" value="Bbox_C"/>
</dbReference>
<dbReference type="InterPro" id="IPR050952">
    <property type="entry name" value="TRIM-NHL_E3_ligases"/>
</dbReference>
<dbReference type="PANTHER" id="PTHR24104">
    <property type="entry name" value="E3 UBIQUITIN-PROTEIN LIGASE NHLRC1-RELATED"/>
    <property type="match status" value="1"/>
</dbReference>
<accession>A0A401Q575</accession>
<dbReference type="SUPFAM" id="SSF57850">
    <property type="entry name" value="RING/U-box"/>
    <property type="match status" value="1"/>
</dbReference>
<dbReference type="PROSITE" id="PS51125">
    <property type="entry name" value="NHL"/>
    <property type="match status" value="6"/>
</dbReference>
<dbReference type="GO" id="GO:0061630">
    <property type="term" value="F:ubiquitin protein ligase activity"/>
    <property type="evidence" value="ECO:0007669"/>
    <property type="project" value="TreeGrafter"/>
</dbReference>
<dbReference type="GO" id="GO:0008270">
    <property type="term" value="F:zinc ion binding"/>
    <property type="evidence" value="ECO:0007669"/>
    <property type="project" value="UniProtKB-KW"/>
</dbReference>
<dbReference type="GO" id="GO:0043161">
    <property type="term" value="P:proteasome-mediated ubiquitin-dependent protein catabolic process"/>
    <property type="evidence" value="ECO:0007669"/>
    <property type="project" value="TreeGrafter"/>
</dbReference>
<evidence type="ECO:0000256" key="2">
    <source>
        <dbReference type="ARBA" id="ARBA00022737"/>
    </source>
</evidence>
<dbReference type="FunFam" id="2.120.10.30:FF:000013">
    <property type="entry name" value="E3 ubiquitin-protein ligase TRIM71"/>
    <property type="match status" value="1"/>
</dbReference>
<evidence type="ECO:0000313" key="9">
    <source>
        <dbReference type="Proteomes" id="UP000288216"/>
    </source>
</evidence>
<dbReference type="AlphaFoldDB" id="A0A401Q575"/>
<keyword evidence="1" id="KW-0479">Metal-binding</keyword>
<evidence type="ECO:0000256" key="1">
    <source>
        <dbReference type="ARBA" id="ARBA00022723"/>
    </source>
</evidence>
<organism evidence="8 9">
    <name type="scientific">Scyliorhinus torazame</name>
    <name type="common">Cloudy catshark</name>
    <name type="synonym">Catulus torazame</name>
    <dbReference type="NCBI Taxonomy" id="75743"/>
    <lineage>
        <taxon>Eukaryota</taxon>
        <taxon>Metazoa</taxon>
        <taxon>Chordata</taxon>
        <taxon>Craniata</taxon>
        <taxon>Vertebrata</taxon>
        <taxon>Chondrichthyes</taxon>
        <taxon>Elasmobranchii</taxon>
        <taxon>Galeomorphii</taxon>
        <taxon>Galeoidea</taxon>
        <taxon>Carcharhiniformes</taxon>
        <taxon>Scyliorhinidae</taxon>
        <taxon>Scyliorhinus</taxon>
    </lineage>
</organism>
<reference evidence="8 9" key="1">
    <citation type="journal article" date="2018" name="Nat. Ecol. Evol.">
        <title>Shark genomes provide insights into elasmobranch evolution and the origin of vertebrates.</title>
        <authorList>
            <person name="Hara Y"/>
            <person name="Yamaguchi K"/>
            <person name="Onimaru K"/>
            <person name="Kadota M"/>
            <person name="Koyanagi M"/>
            <person name="Keeley SD"/>
            <person name="Tatsumi K"/>
            <person name="Tanaka K"/>
            <person name="Motone F"/>
            <person name="Kageyama Y"/>
            <person name="Nozu R"/>
            <person name="Adachi N"/>
            <person name="Nishimura O"/>
            <person name="Nakagawa R"/>
            <person name="Tanegashima C"/>
            <person name="Kiyatake I"/>
            <person name="Matsumoto R"/>
            <person name="Murakumo K"/>
            <person name="Nishida K"/>
            <person name="Terakita A"/>
            <person name="Kuratani S"/>
            <person name="Sato K"/>
            <person name="Hyodo S Kuraku.S."/>
        </authorList>
    </citation>
    <scope>NUCLEOTIDE SEQUENCE [LARGE SCALE GENOMIC DNA]</scope>
</reference>
<dbReference type="GO" id="GO:0000209">
    <property type="term" value="P:protein polyubiquitination"/>
    <property type="evidence" value="ECO:0007669"/>
    <property type="project" value="TreeGrafter"/>
</dbReference>
<dbReference type="Pfam" id="PF01436">
    <property type="entry name" value="NHL"/>
    <property type="match status" value="6"/>
</dbReference>
<dbReference type="SMART" id="SM00184">
    <property type="entry name" value="RING"/>
    <property type="match status" value="1"/>
</dbReference>
<dbReference type="Gene3D" id="3.30.40.10">
    <property type="entry name" value="Zinc/RING finger domain, C3HC4 (zinc finger)"/>
    <property type="match status" value="1"/>
</dbReference>
<sequence>MNPHLVEQLLTCSVCLERYTRPKLLPCQHTFCQEPCLSGLVDQNAREVKCPECRRVHAIPREGVAGFPSNRTILGFLDISMGQISGQTNIGTLTCGLCGLEKELGTCHHCQNQLCNSCHRIHMERVRWDLRSLVSQMRRFIPKLSDALRSLEQRSASVRENGESVRAKIRHSTERHMAELKEREQALLLEVESMIWSSGRTLRSKQEDLELGLATLSSHCDCVDSSLAKNSSLPSTKLWQLHQQSKELIDQVRQLEKPQQERPQILTFVPSTAIYHNGINFGTVIWVTKDFTPSPIISSPLPSGQVVQRSYPSITSTPNSTDMYPPLPLTNSSSLLLKAPTNILTSRPQLGQRPNTLCPTDTPTLVIEPQDICNNLVGFRLTGRSLLLHYQEKGCMKRKIGSKGSDMGHFTWPRGVAATLEGELVVADSSNHRVQVFDRRGRFLRSFGSYGSAVGEFDCLAGVAVSNQGWIVTADRYNHRLQLFHSSGRFVRDFGREGSGDGQLSYPWGVAVDQLGLIYVCDKDNHRMQLFTPGGQFVRKFGCRGAGDGQLDQPHYVAVGPLNRVVVSDSGNHRIQIFDTSGRFLGKFGCEGTALGQFKYPRGVALDHEGNILVGDSGNNRVQLFRPDGTFLQAFGSWGTGNGQVKGLEGVAFCEGDIIVSDRENHRIQTF</sequence>
<feature type="domain" description="RING-type" evidence="7">
    <location>
        <begin position="12"/>
        <end position="54"/>
    </location>
</feature>
<keyword evidence="4" id="KW-0862">Zinc</keyword>
<feature type="repeat" description="NHL" evidence="6">
    <location>
        <begin position="491"/>
        <end position="534"/>
    </location>
</feature>
<dbReference type="InterPro" id="IPR001841">
    <property type="entry name" value="Znf_RING"/>
</dbReference>
<comment type="caution">
    <text evidence="8">The sequence shown here is derived from an EMBL/GenBank/DDBJ whole genome shotgun (WGS) entry which is preliminary data.</text>
</comment>
<feature type="repeat" description="NHL" evidence="6">
    <location>
        <begin position="444"/>
        <end position="487"/>
    </location>
</feature>
<evidence type="ECO:0000256" key="5">
    <source>
        <dbReference type="PROSITE-ProRule" id="PRU00175"/>
    </source>
</evidence>
<evidence type="ECO:0000313" key="8">
    <source>
        <dbReference type="EMBL" id="GCB80515.1"/>
    </source>
</evidence>
<feature type="repeat" description="NHL" evidence="6">
    <location>
        <begin position="538"/>
        <end position="581"/>
    </location>
</feature>
<dbReference type="InterPro" id="IPR011042">
    <property type="entry name" value="6-blade_b-propeller_TolB-like"/>
</dbReference>
<evidence type="ECO:0000259" key="7">
    <source>
        <dbReference type="PROSITE" id="PS50089"/>
    </source>
</evidence>
<feature type="repeat" description="NHL" evidence="6">
    <location>
        <begin position="632"/>
        <end position="671"/>
    </location>
</feature>
<dbReference type="InterPro" id="IPR013083">
    <property type="entry name" value="Znf_RING/FYVE/PHD"/>
</dbReference>
<protein>
    <recommendedName>
        <fullName evidence="7">RING-type domain-containing protein</fullName>
    </recommendedName>
</protein>
<dbReference type="Pfam" id="PF13445">
    <property type="entry name" value="zf-RING_UBOX"/>
    <property type="match status" value="1"/>
</dbReference>
<dbReference type="InterPro" id="IPR027370">
    <property type="entry name" value="Znf-RING_euk"/>
</dbReference>
<evidence type="ECO:0000256" key="4">
    <source>
        <dbReference type="ARBA" id="ARBA00022833"/>
    </source>
</evidence>
<dbReference type="OrthoDB" id="342730at2759"/>
<name>A0A401Q575_SCYTO</name>
<dbReference type="Proteomes" id="UP000288216">
    <property type="component" value="Unassembled WGS sequence"/>
</dbReference>
<gene>
    <name evidence="8" type="ORF">scyTo_0018139</name>
</gene>
<evidence type="ECO:0000256" key="3">
    <source>
        <dbReference type="ARBA" id="ARBA00022771"/>
    </source>
</evidence>
<dbReference type="FunFam" id="2.120.10.30:FF:000037">
    <property type="entry name" value="Uncharacterized protein, isoform E"/>
    <property type="match status" value="1"/>
</dbReference>
<dbReference type="STRING" id="75743.A0A401Q575"/>
<dbReference type="SMART" id="SM00502">
    <property type="entry name" value="BBC"/>
    <property type="match status" value="1"/>
</dbReference>
<dbReference type="SUPFAM" id="SSF101898">
    <property type="entry name" value="NHL repeat"/>
    <property type="match status" value="1"/>
</dbReference>
<feature type="repeat" description="NHL" evidence="6">
    <location>
        <begin position="397"/>
        <end position="440"/>
    </location>
</feature>
<feature type="repeat" description="NHL" evidence="6">
    <location>
        <begin position="585"/>
        <end position="628"/>
    </location>
</feature>
<dbReference type="PROSITE" id="PS50089">
    <property type="entry name" value="ZF_RING_2"/>
    <property type="match status" value="1"/>
</dbReference>
<dbReference type="CDD" id="cd14954">
    <property type="entry name" value="NHL_TRIM71_like"/>
    <property type="match status" value="1"/>
</dbReference>
<evidence type="ECO:0000256" key="6">
    <source>
        <dbReference type="PROSITE-ProRule" id="PRU00504"/>
    </source>
</evidence>
<dbReference type="EMBL" id="BFAA01012353">
    <property type="protein sequence ID" value="GCB80515.1"/>
    <property type="molecule type" value="Genomic_DNA"/>
</dbReference>